<feature type="compositionally biased region" description="Basic and acidic residues" evidence="1">
    <location>
        <begin position="317"/>
        <end position="331"/>
    </location>
</feature>
<feature type="compositionally biased region" description="Low complexity" evidence="1">
    <location>
        <begin position="31"/>
        <end position="46"/>
    </location>
</feature>
<feature type="compositionally biased region" description="Acidic residues" evidence="1">
    <location>
        <begin position="642"/>
        <end position="662"/>
    </location>
</feature>
<feature type="region of interest" description="Disordered" evidence="1">
    <location>
        <begin position="1172"/>
        <end position="1400"/>
    </location>
</feature>
<feature type="compositionally biased region" description="Low complexity" evidence="1">
    <location>
        <begin position="585"/>
        <end position="601"/>
    </location>
</feature>
<feature type="compositionally biased region" description="Low complexity" evidence="1">
    <location>
        <begin position="410"/>
        <end position="421"/>
    </location>
</feature>
<evidence type="ECO:0000256" key="1">
    <source>
        <dbReference type="SAM" id="MobiDB-lite"/>
    </source>
</evidence>
<feature type="compositionally biased region" description="Polar residues" evidence="1">
    <location>
        <begin position="1019"/>
        <end position="1050"/>
    </location>
</feature>
<feature type="compositionally biased region" description="Polar residues" evidence="1">
    <location>
        <begin position="387"/>
        <end position="403"/>
    </location>
</feature>
<feature type="compositionally biased region" description="Low complexity" evidence="1">
    <location>
        <begin position="106"/>
        <end position="120"/>
    </location>
</feature>
<evidence type="ECO:0000313" key="3">
    <source>
        <dbReference type="Proteomes" id="UP001302812"/>
    </source>
</evidence>
<sequence>MERGRGGHVGARGRGAKRRATLQLPSHLQNPDLLPSPSPDSSTPSHSHSHRAQNNTPLRGGKIRLTNPPPHRSSSPAAEQTLRHGQAPNSKPARSATFNSSFTFESPSASAATMAAGAPPARKRSRTFETAHDGAADDEAHSKGGHSLRKRARIDYTQEMIDDDLRLSTTRNDSIAKPGTTPSARGRKRRSAHDGSDGESEDVTSNPKRRRADKSPVRATSSRRRNTSKKPAAVVSAYVDQPSDNDVQDTILVNVSIDQGPSDDESDKSSFQESESQPTSDDESDTAAVPAQPPTPQVPSAESIKDTVSVAPDDDETIGKDIVPEQPDDKPQIAPDQVSLTPECDKPGRTPKKDATRIIVVSRSADTRKTASQGDSEKPVEAGPDDQISNANQPSEQPEQQQVLKEAFENAEPAAPTTTEPKAAEELTIPVVSGAGVTSVGDTVIVDLPFSKPLRAANQTGPVRLKQLEHVYKSKTPFASSLNLTPYEDEDAVLPGPYTEWVYPVDGLKTRPEPTPIQTPTPTPSPLEKVPVAVEWEARRPLKTGEFFALYRQETKRRKEKGEPPISMVDFHNECVRKYKAAQSELSASETSSSAEQQTTLERVEVNGRATLLRAALAEETPRSSQPAESQVPTAAASPVPAEEDGMPEDGVDDEQEADETLFDQPKPGSPVEPVEVTRNPTKQYSFPKLRDPSEIIAALDGWQDMGTDVLYAKVAAVVEVLHQYQLEYNELRKITDDEENAKRRQANDKTIVNWENRQKADEPIHMRRHHDDLVKGPTPFEVRGVRAPKPYIDDPILEHQREEDRIMAQAYGFKHNNHPSQVGRQNPEEQRWEMPESRLRERKRTEKGAELAEENVIEGKRARRSRYVSDQSKDVSRSETPTASAIVGVGRRPVQKRKPAATPVNGEEAEGPDQPQLTENFSETPRKGRAARSGPASQPDGQDLAIPVAEANGNQTEAEEVKAEETPKTNRKRARGAAITAAEPPTSVPAGYEDGAVKRKRIRGPKNQQTAQTAATEIASSSFYSHPSAAASQPDSRPSTASSQATAHTVETVESAYSLRDKRKRNFALENDPELETRPQRRGRAAVAQKPNTGSKKPVQQKENTQPQPPPAIAPTTSLAPPGAPLQAVNAGPFFHEFLSVPVAGMANPAHLGPPGPPLAPMPAHGPFLHTFNAAPAFPPGVPPPPPPPPSAKKPITKIKLTNNGSSSTAPSRAATPANGTSSSNSKPKRVRTKKATSSVEPTTGAAAGPAAGATAGADVAVPGANGEPDKPYAEMTKSEKMSWSMRRRWATGEMQGAVEKRRATLASKKAEKAQGSTTGVSGGADSHDSGQATEPNSASPSGPTTPASMTAGQTIGSLALPQGPQSLQQQQQAPVQPQGILQQPSLAYTLSQSPSGPA</sequence>
<feature type="compositionally biased region" description="Polar residues" evidence="1">
    <location>
        <begin position="1386"/>
        <end position="1400"/>
    </location>
</feature>
<feature type="region of interest" description="Disordered" evidence="1">
    <location>
        <begin position="1"/>
        <end position="426"/>
    </location>
</feature>
<dbReference type="EMBL" id="MU853333">
    <property type="protein sequence ID" value="KAK4116079.1"/>
    <property type="molecule type" value="Genomic_DNA"/>
</dbReference>
<feature type="compositionally biased region" description="Low complexity" evidence="1">
    <location>
        <begin position="1243"/>
        <end position="1266"/>
    </location>
</feature>
<feature type="compositionally biased region" description="Polar residues" evidence="1">
    <location>
        <begin position="96"/>
        <end position="105"/>
    </location>
</feature>
<feature type="compositionally biased region" description="Basic and acidic residues" evidence="1">
    <location>
        <begin position="1269"/>
        <end position="1282"/>
    </location>
</feature>
<feature type="compositionally biased region" description="Basic and acidic residues" evidence="1">
    <location>
        <begin position="827"/>
        <end position="851"/>
    </location>
</feature>
<dbReference type="RefSeq" id="XP_064673649.1">
    <property type="nucleotide sequence ID" value="XM_064810976.1"/>
</dbReference>
<evidence type="ECO:0000313" key="2">
    <source>
        <dbReference type="EMBL" id="KAK4116079.1"/>
    </source>
</evidence>
<feature type="compositionally biased region" description="Basic residues" evidence="1">
    <location>
        <begin position="143"/>
        <end position="152"/>
    </location>
</feature>
<organism evidence="2 3">
    <name type="scientific">Canariomyces notabilis</name>
    <dbReference type="NCBI Taxonomy" id="2074819"/>
    <lineage>
        <taxon>Eukaryota</taxon>
        <taxon>Fungi</taxon>
        <taxon>Dikarya</taxon>
        <taxon>Ascomycota</taxon>
        <taxon>Pezizomycotina</taxon>
        <taxon>Sordariomycetes</taxon>
        <taxon>Sordariomycetidae</taxon>
        <taxon>Sordariales</taxon>
        <taxon>Chaetomiaceae</taxon>
        <taxon>Canariomyces</taxon>
    </lineage>
</organism>
<reference evidence="2" key="2">
    <citation type="submission" date="2023-05" db="EMBL/GenBank/DDBJ databases">
        <authorList>
            <consortium name="Lawrence Berkeley National Laboratory"/>
            <person name="Steindorff A."/>
            <person name="Hensen N."/>
            <person name="Bonometti L."/>
            <person name="Westerberg I."/>
            <person name="Brannstrom I.O."/>
            <person name="Guillou S."/>
            <person name="Cros-Aarteil S."/>
            <person name="Calhoun S."/>
            <person name="Haridas S."/>
            <person name="Kuo A."/>
            <person name="Mondo S."/>
            <person name="Pangilinan J."/>
            <person name="Riley R."/>
            <person name="Labutti K."/>
            <person name="Andreopoulos B."/>
            <person name="Lipzen A."/>
            <person name="Chen C."/>
            <person name="Yanf M."/>
            <person name="Daum C."/>
            <person name="Ng V."/>
            <person name="Clum A."/>
            <person name="Ohm R."/>
            <person name="Martin F."/>
            <person name="Silar P."/>
            <person name="Natvig D."/>
            <person name="Lalanne C."/>
            <person name="Gautier V."/>
            <person name="Ament-Velasquez S.L."/>
            <person name="Kruys A."/>
            <person name="Hutchinson M.I."/>
            <person name="Powell A.J."/>
            <person name="Barry K."/>
            <person name="Miller A.N."/>
            <person name="Grigoriev I.V."/>
            <person name="Debuchy R."/>
            <person name="Gladieux P."/>
            <person name="Thoren M.H."/>
            <person name="Johannesson H."/>
        </authorList>
    </citation>
    <scope>NUCLEOTIDE SEQUENCE</scope>
    <source>
        <strain evidence="2">CBS 508.74</strain>
    </source>
</reference>
<feature type="compositionally biased region" description="Polar residues" evidence="1">
    <location>
        <begin position="269"/>
        <end position="279"/>
    </location>
</feature>
<accession>A0AAN6YX21</accession>
<feature type="region of interest" description="Disordered" evidence="1">
    <location>
        <begin position="618"/>
        <end position="677"/>
    </location>
</feature>
<feature type="compositionally biased region" description="Basic and acidic residues" evidence="1">
    <location>
        <begin position="960"/>
        <end position="969"/>
    </location>
</feature>
<dbReference type="GeneID" id="89935101"/>
<dbReference type="PANTHER" id="PTHR48125:SF12">
    <property type="entry name" value="AT HOOK TRANSCRIPTION FACTOR FAMILY-RELATED"/>
    <property type="match status" value="1"/>
</dbReference>
<protein>
    <submittedName>
        <fullName evidence="2">Uncharacterized protein</fullName>
    </submittedName>
</protein>
<feature type="region of interest" description="Disordered" evidence="1">
    <location>
        <begin position="585"/>
        <end position="606"/>
    </location>
</feature>
<feature type="compositionally biased region" description="Low complexity" evidence="1">
    <location>
        <begin position="1207"/>
        <end position="1219"/>
    </location>
</feature>
<feature type="compositionally biased region" description="Pro residues" evidence="1">
    <location>
        <begin position="1178"/>
        <end position="1193"/>
    </location>
</feature>
<feature type="compositionally biased region" description="Basic and acidic residues" evidence="1">
    <location>
        <begin position="1300"/>
        <end position="1314"/>
    </location>
</feature>
<keyword evidence="3" id="KW-1185">Reference proteome</keyword>
<reference evidence="2" key="1">
    <citation type="journal article" date="2023" name="Mol. Phylogenet. Evol.">
        <title>Genome-scale phylogeny and comparative genomics of the fungal order Sordariales.</title>
        <authorList>
            <person name="Hensen N."/>
            <person name="Bonometti L."/>
            <person name="Westerberg I."/>
            <person name="Brannstrom I.O."/>
            <person name="Guillou S."/>
            <person name="Cros-Aarteil S."/>
            <person name="Calhoun S."/>
            <person name="Haridas S."/>
            <person name="Kuo A."/>
            <person name="Mondo S."/>
            <person name="Pangilinan J."/>
            <person name="Riley R."/>
            <person name="LaButti K."/>
            <person name="Andreopoulos B."/>
            <person name="Lipzen A."/>
            <person name="Chen C."/>
            <person name="Yan M."/>
            <person name="Daum C."/>
            <person name="Ng V."/>
            <person name="Clum A."/>
            <person name="Steindorff A."/>
            <person name="Ohm R.A."/>
            <person name="Martin F."/>
            <person name="Silar P."/>
            <person name="Natvig D.O."/>
            <person name="Lalanne C."/>
            <person name="Gautier V."/>
            <person name="Ament-Velasquez S.L."/>
            <person name="Kruys A."/>
            <person name="Hutchinson M.I."/>
            <person name="Powell A.J."/>
            <person name="Barry K."/>
            <person name="Miller A.N."/>
            <person name="Grigoriev I.V."/>
            <person name="Debuchy R."/>
            <person name="Gladieux P."/>
            <person name="Hiltunen Thoren M."/>
            <person name="Johannesson H."/>
        </authorList>
    </citation>
    <scope>NUCLEOTIDE SEQUENCE</scope>
    <source>
        <strain evidence="2">CBS 508.74</strain>
    </source>
</reference>
<feature type="region of interest" description="Disordered" evidence="1">
    <location>
        <begin position="816"/>
        <end position="1130"/>
    </location>
</feature>
<feature type="compositionally biased region" description="Low complexity" evidence="1">
    <location>
        <begin position="1339"/>
        <end position="1385"/>
    </location>
</feature>
<proteinExistence type="predicted"/>
<comment type="caution">
    <text evidence="2">The sequence shown here is derived from an EMBL/GenBank/DDBJ whole genome shotgun (WGS) entry which is preliminary data.</text>
</comment>
<name>A0AAN6YX21_9PEZI</name>
<dbReference type="Proteomes" id="UP001302812">
    <property type="component" value="Unassembled WGS sequence"/>
</dbReference>
<gene>
    <name evidence="2" type="ORF">N656DRAFT_701832</name>
</gene>
<feature type="compositionally biased region" description="Basic and acidic residues" evidence="1">
    <location>
        <begin position="365"/>
        <end position="380"/>
    </location>
</feature>
<feature type="compositionally biased region" description="Polar residues" evidence="1">
    <location>
        <begin position="623"/>
        <end position="633"/>
    </location>
</feature>
<feature type="compositionally biased region" description="Basic and acidic residues" evidence="1">
    <location>
        <begin position="126"/>
        <end position="142"/>
    </location>
</feature>
<feature type="compositionally biased region" description="Basic and acidic residues" evidence="1">
    <location>
        <begin position="343"/>
        <end position="356"/>
    </location>
</feature>
<dbReference type="PANTHER" id="PTHR48125">
    <property type="entry name" value="LP07818P1"/>
    <property type="match status" value="1"/>
</dbReference>